<feature type="active site" description="Proton donor" evidence="6">
    <location>
        <position position="104"/>
    </location>
</feature>
<dbReference type="CDD" id="cd08645">
    <property type="entry name" value="FMT_core_GART"/>
    <property type="match status" value="1"/>
</dbReference>
<keyword evidence="3 6" id="KW-0658">Purine biosynthesis</keyword>
<dbReference type="RefSeq" id="WP_223403266.1">
    <property type="nucleotide sequence ID" value="NZ_JAHXBN020000001.1"/>
</dbReference>
<dbReference type="PANTHER" id="PTHR43369:SF2">
    <property type="entry name" value="PHOSPHORIBOSYLGLYCINAMIDE FORMYLTRANSFERASE"/>
    <property type="match status" value="1"/>
</dbReference>
<dbReference type="Pfam" id="PF00551">
    <property type="entry name" value="Formyl_trans_N"/>
    <property type="match status" value="1"/>
</dbReference>
<gene>
    <name evidence="6" type="primary">purN</name>
    <name evidence="8" type="ORF">J2W84_004423</name>
</gene>
<proteinExistence type="inferred from homology"/>
<dbReference type="SUPFAM" id="SSF53328">
    <property type="entry name" value="Formyltransferase"/>
    <property type="match status" value="1"/>
</dbReference>
<evidence type="ECO:0000256" key="3">
    <source>
        <dbReference type="ARBA" id="ARBA00022755"/>
    </source>
</evidence>
<comment type="similarity">
    <text evidence="4 6">Belongs to the GART family.</text>
</comment>
<keyword evidence="2 6" id="KW-0808">Transferase</keyword>
<evidence type="ECO:0000256" key="6">
    <source>
        <dbReference type="HAMAP-Rule" id="MF_01930"/>
    </source>
</evidence>
<evidence type="ECO:0000256" key="5">
    <source>
        <dbReference type="ARBA" id="ARBA00047664"/>
    </source>
</evidence>
<dbReference type="GO" id="GO:0004644">
    <property type="term" value="F:phosphoribosylglycinamide formyltransferase activity"/>
    <property type="evidence" value="ECO:0007669"/>
    <property type="project" value="UniProtKB-EC"/>
</dbReference>
<protein>
    <recommendedName>
        <fullName evidence="6">Phosphoribosylglycinamide formyltransferase</fullName>
        <ecNumber evidence="6">2.1.2.2</ecNumber>
    </recommendedName>
    <alternativeName>
        <fullName evidence="6">5'-phosphoribosylglycinamide transformylase</fullName>
    </alternativeName>
    <alternativeName>
        <fullName evidence="6">GAR transformylase</fullName>
        <shortName evidence="6">GART</shortName>
    </alternativeName>
</protein>
<dbReference type="InterPro" id="IPR001555">
    <property type="entry name" value="GART_AS"/>
</dbReference>
<evidence type="ECO:0000256" key="2">
    <source>
        <dbReference type="ARBA" id="ARBA00022679"/>
    </source>
</evidence>
<comment type="function">
    <text evidence="6">Catalyzes the transfer of a formyl group from 10-formyltetrahydrofolate to 5-phospho-ribosyl-glycinamide (GAR), producing 5-phospho-ribosyl-N-formylglycinamide (FGAR) and tetrahydrofolate.</text>
</comment>
<evidence type="ECO:0000313" key="9">
    <source>
        <dbReference type="Proteomes" id="UP001264980"/>
    </source>
</evidence>
<comment type="catalytic activity">
    <reaction evidence="5 6">
        <text>N(1)-(5-phospho-beta-D-ribosyl)glycinamide + (6R)-10-formyltetrahydrofolate = N(2)-formyl-N(1)-(5-phospho-beta-D-ribosyl)glycinamide + (6S)-5,6,7,8-tetrahydrofolate + H(+)</text>
        <dbReference type="Rhea" id="RHEA:15053"/>
        <dbReference type="ChEBI" id="CHEBI:15378"/>
        <dbReference type="ChEBI" id="CHEBI:57453"/>
        <dbReference type="ChEBI" id="CHEBI:143788"/>
        <dbReference type="ChEBI" id="CHEBI:147286"/>
        <dbReference type="ChEBI" id="CHEBI:195366"/>
        <dbReference type="EC" id="2.1.2.2"/>
    </reaction>
</comment>
<organism evidence="8 9">
    <name type="scientific">Dyadobacter fermentans</name>
    <dbReference type="NCBI Taxonomy" id="94254"/>
    <lineage>
        <taxon>Bacteria</taxon>
        <taxon>Pseudomonadati</taxon>
        <taxon>Bacteroidota</taxon>
        <taxon>Cytophagia</taxon>
        <taxon>Cytophagales</taxon>
        <taxon>Spirosomataceae</taxon>
        <taxon>Dyadobacter</taxon>
    </lineage>
</organism>
<dbReference type="EC" id="2.1.2.2" evidence="6"/>
<evidence type="ECO:0000256" key="4">
    <source>
        <dbReference type="ARBA" id="ARBA00038440"/>
    </source>
</evidence>
<evidence type="ECO:0000313" key="8">
    <source>
        <dbReference type="EMBL" id="MDR6807372.1"/>
    </source>
</evidence>
<feature type="domain" description="Formyl transferase N-terminal" evidence="7">
    <location>
        <begin position="2"/>
        <end position="182"/>
    </location>
</feature>
<dbReference type="Proteomes" id="UP001264980">
    <property type="component" value="Unassembled WGS sequence"/>
</dbReference>
<dbReference type="Gene3D" id="3.40.50.170">
    <property type="entry name" value="Formyl transferase, N-terminal domain"/>
    <property type="match status" value="1"/>
</dbReference>
<reference evidence="8 9" key="1">
    <citation type="submission" date="2023-07" db="EMBL/GenBank/DDBJ databases">
        <title>Sorghum-associated microbial communities from plants grown in Nebraska, USA.</title>
        <authorList>
            <person name="Schachtman D."/>
        </authorList>
    </citation>
    <scope>NUCLEOTIDE SEQUENCE [LARGE SCALE GENOMIC DNA]</scope>
    <source>
        <strain evidence="8 9">BE57</strain>
    </source>
</reference>
<accession>A0ABU1R1U5</accession>
<comment type="caution">
    <text evidence="8">The sequence shown here is derived from an EMBL/GenBank/DDBJ whole genome shotgun (WGS) entry which is preliminary data.</text>
</comment>
<dbReference type="InterPro" id="IPR004607">
    <property type="entry name" value="GART"/>
</dbReference>
<dbReference type="HAMAP" id="MF_01930">
    <property type="entry name" value="PurN"/>
    <property type="match status" value="1"/>
</dbReference>
<evidence type="ECO:0000259" key="7">
    <source>
        <dbReference type="Pfam" id="PF00551"/>
    </source>
</evidence>
<feature type="site" description="Raises pKa of active site His" evidence="6">
    <location>
        <position position="145"/>
    </location>
</feature>
<name>A0ABU1R1U5_9BACT</name>
<feature type="binding site" evidence="6">
    <location>
        <begin position="12"/>
        <end position="14"/>
    </location>
    <ligand>
        <name>N(1)-(5-phospho-beta-D-ribosyl)glycinamide</name>
        <dbReference type="ChEBI" id="CHEBI:143788"/>
    </ligand>
</feature>
<sequence>MKRIAIFASGSGSNAEKICEHFAGRDDVDVSLIFTNNPMAGVIKRALKLQVPVVFFDRKTFYHTGKIPQILQNEGIDLVVLAGFMMLVPPVLVEAFPNKMINIHPALLPKYGGKGMYGHFVHEAVVNAGETESGITIHYVNEHYDEGDIIFQAKCEVAPGDTPDDVARKVHALEYAHYPRVIDEILTGR</sequence>
<keyword evidence="9" id="KW-1185">Reference proteome</keyword>
<comment type="caution">
    <text evidence="6">Lacks conserved residue(s) required for the propagation of feature annotation.</text>
</comment>
<dbReference type="PANTHER" id="PTHR43369">
    <property type="entry name" value="PHOSPHORIBOSYLGLYCINAMIDE FORMYLTRANSFERASE"/>
    <property type="match status" value="1"/>
</dbReference>
<dbReference type="PROSITE" id="PS00373">
    <property type="entry name" value="GART"/>
    <property type="match status" value="1"/>
</dbReference>
<dbReference type="InterPro" id="IPR036477">
    <property type="entry name" value="Formyl_transf_N_sf"/>
</dbReference>
<dbReference type="EMBL" id="JAVDTI010000004">
    <property type="protein sequence ID" value="MDR6807372.1"/>
    <property type="molecule type" value="Genomic_DNA"/>
</dbReference>
<dbReference type="InterPro" id="IPR002376">
    <property type="entry name" value="Formyl_transf_N"/>
</dbReference>
<feature type="binding site" evidence="6">
    <location>
        <position position="102"/>
    </location>
    <ligand>
        <name>(6R)-10-formyltetrahydrofolate</name>
        <dbReference type="ChEBI" id="CHEBI:195366"/>
    </ligand>
</feature>
<evidence type="ECO:0000256" key="1">
    <source>
        <dbReference type="ARBA" id="ARBA00005054"/>
    </source>
</evidence>
<comment type="pathway">
    <text evidence="1 6">Purine metabolism; IMP biosynthesis via de novo pathway; N(2)-formyl-N(1)-(5-phospho-D-ribosyl)glycinamide from N(1)-(5-phospho-D-ribosyl)glycinamide (10-formyl THF route): step 1/1.</text>
</comment>